<sequence length="261" mass="30129">MRLLLASICILTFCSCGGDFNQARRHFENQQFNDAISELNWVLFMKMSDVEALQLRAMSHEALEEYDEALTDYKRILQLKPRDGKAHAGIGKIYWEQEEYKRAEMNLLLAAKEDPENVDLLILLSRAMMKNENYRSADEFLKSAREIDEKNASIYFYRGIVQANLGDPMSTASQFNMYIMYAKDNLKAYYNRGFAYMRMGMTDWAKEDFDYVLGKKPDHYEALARRAVCSMGTNPGQACLDLQQAAKNGSKYAQEKLELCQ</sequence>
<dbReference type="SMART" id="SM00028">
    <property type="entry name" value="TPR"/>
    <property type="match status" value="4"/>
</dbReference>
<evidence type="ECO:0000313" key="4">
    <source>
        <dbReference type="EMBL" id="AWW31923.1"/>
    </source>
</evidence>
<name>A0A2Z4INM6_9BACT</name>
<dbReference type="Pfam" id="PF13432">
    <property type="entry name" value="TPR_16"/>
    <property type="match status" value="1"/>
</dbReference>
<evidence type="ECO:0000256" key="3">
    <source>
        <dbReference type="PROSITE-ProRule" id="PRU00339"/>
    </source>
</evidence>
<dbReference type="KEGG" id="est:DN752_18255"/>
<reference evidence="4 5" key="1">
    <citation type="submission" date="2018-06" db="EMBL/GenBank/DDBJ databases">
        <title>Echinicola strongylocentroti sp. nov., isolated from a sea urchin Strongylocentrotus intermedius.</title>
        <authorList>
            <person name="Bae S.S."/>
        </authorList>
    </citation>
    <scope>NUCLEOTIDE SEQUENCE [LARGE SCALE GENOMIC DNA]</scope>
    <source>
        <strain evidence="4 5">MEBiC08714</strain>
    </source>
</reference>
<feature type="repeat" description="TPR" evidence="3">
    <location>
        <begin position="50"/>
        <end position="83"/>
    </location>
</feature>
<dbReference type="InterPro" id="IPR011990">
    <property type="entry name" value="TPR-like_helical_dom_sf"/>
</dbReference>
<dbReference type="PANTHER" id="PTHR44858">
    <property type="entry name" value="TETRATRICOPEPTIDE REPEAT PROTEIN 6"/>
    <property type="match status" value="1"/>
</dbReference>
<keyword evidence="1" id="KW-0677">Repeat</keyword>
<dbReference type="OrthoDB" id="1253698at2"/>
<dbReference type="Gene3D" id="1.25.40.10">
    <property type="entry name" value="Tetratricopeptide repeat domain"/>
    <property type="match status" value="2"/>
</dbReference>
<accession>A0A2Z4INM6</accession>
<feature type="repeat" description="TPR" evidence="3">
    <location>
        <begin position="186"/>
        <end position="219"/>
    </location>
</feature>
<dbReference type="PROSITE" id="PS51257">
    <property type="entry name" value="PROKAR_LIPOPROTEIN"/>
    <property type="match status" value="1"/>
</dbReference>
<evidence type="ECO:0000256" key="1">
    <source>
        <dbReference type="ARBA" id="ARBA00022737"/>
    </source>
</evidence>
<dbReference type="Pfam" id="PF13181">
    <property type="entry name" value="TPR_8"/>
    <property type="match status" value="1"/>
</dbReference>
<proteinExistence type="predicted"/>
<keyword evidence="2 3" id="KW-0802">TPR repeat</keyword>
<dbReference type="InterPro" id="IPR050498">
    <property type="entry name" value="Ycf3"/>
</dbReference>
<organism evidence="4 5">
    <name type="scientific">Echinicola strongylocentroti</name>
    <dbReference type="NCBI Taxonomy" id="1795355"/>
    <lineage>
        <taxon>Bacteria</taxon>
        <taxon>Pseudomonadati</taxon>
        <taxon>Bacteroidota</taxon>
        <taxon>Cytophagia</taxon>
        <taxon>Cytophagales</taxon>
        <taxon>Cyclobacteriaceae</taxon>
        <taxon>Echinicola</taxon>
    </lineage>
</organism>
<dbReference type="PANTHER" id="PTHR44858:SF1">
    <property type="entry name" value="UDP-N-ACETYLGLUCOSAMINE--PEPTIDE N-ACETYLGLUCOSAMINYLTRANSFERASE SPINDLY-RELATED"/>
    <property type="match status" value="1"/>
</dbReference>
<dbReference type="EMBL" id="CP030041">
    <property type="protein sequence ID" value="AWW31923.1"/>
    <property type="molecule type" value="Genomic_DNA"/>
</dbReference>
<keyword evidence="5" id="KW-1185">Reference proteome</keyword>
<dbReference type="SUPFAM" id="SSF48452">
    <property type="entry name" value="TPR-like"/>
    <property type="match status" value="2"/>
</dbReference>
<dbReference type="RefSeq" id="WP_112785296.1">
    <property type="nucleotide sequence ID" value="NZ_CP030041.1"/>
</dbReference>
<dbReference type="InterPro" id="IPR019734">
    <property type="entry name" value="TPR_rpt"/>
</dbReference>
<protein>
    <submittedName>
        <fullName evidence="4">Uncharacterized protein</fullName>
    </submittedName>
</protein>
<gene>
    <name evidence="4" type="ORF">DN752_18255</name>
</gene>
<dbReference type="PROSITE" id="PS50005">
    <property type="entry name" value="TPR"/>
    <property type="match status" value="2"/>
</dbReference>
<evidence type="ECO:0000256" key="2">
    <source>
        <dbReference type="ARBA" id="ARBA00022803"/>
    </source>
</evidence>
<dbReference type="AlphaFoldDB" id="A0A2Z4INM6"/>
<dbReference type="Proteomes" id="UP000248688">
    <property type="component" value="Chromosome"/>
</dbReference>
<evidence type="ECO:0000313" key="5">
    <source>
        <dbReference type="Proteomes" id="UP000248688"/>
    </source>
</evidence>